<dbReference type="Proteomes" id="UP001156215">
    <property type="component" value="Chromosome"/>
</dbReference>
<dbReference type="InterPro" id="IPR036737">
    <property type="entry name" value="OmpA-like_sf"/>
</dbReference>
<dbReference type="AlphaFoldDB" id="A0A9E9LZD1"/>
<protein>
    <recommendedName>
        <fullName evidence="4">OmpA-like domain-containing protein</fullName>
    </recommendedName>
</protein>
<feature type="region of interest" description="Disordered" evidence="1">
    <location>
        <begin position="1"/>
        <end position="21"/>
    </location>
</feature>
<name>A0A9E9LZD1_9BURK</name>
<dbReference type="EMBL" id="CP098242">
    <property type="protein sequence ID" value="WAW10342.1"/>
    <property type="molecule type" value="Genomic_DNA"/>
</dbReference>
<reference evidence="2" key="1">
    <citation type="journal article" date="2022" name="Front. Microbiol.">
        <title>New perspectives on an old grouping: The genomic and phenotypic variability of Oxalobacter formigenes and the implications for calcium oxalate stone prevention.</title>
        <authorList>
            <person name="Chmiel J.A."/>
            <person name="Carr C."/>
            <person name="Stuivenberg G.A."/>
            <person name="Venema R."/>
            <person name="Chanyi R.M."/>
            <person name="Al K.F."/>
            <person name="Giguere D."/>
            <person name="Say H."/>
            <person name="Akouris P.P."/>
            <person name="Dominguez Romero S.A."/>
            <person name="Kwong A."/>
            <person name="Tai V."/>
            <person name="Koval S.F."/>
            <person name="Razvi H."/>
            <person name="Bjazevic J."/>
            <person name="Burton J.P."/>
        </authorList>
    </citation>
    <scope>NUCLEOTIDE SEQUENCE</scope>
    <source>
        <strain evidence="2">WoOx3</strain>
    </source>
</reference>
<evidence type="ECO:0000256" key="1">
    <source>
        <dbReference type="SAM" id="MobiDB-lite"/>
    </source>
</evidence>
<evidence type="ECO:0000313" key="3">
    <source>
        <dbReference type="Proteomes" id="UP001156215"/>
    </source>
</evidence>
<organism evidence="2 3">
    <name type="scientific">Oxalobacter vibrioformis</name>
    <dbReference type="NCBI Taxonomy" id="933080"/>
    <lineage>
        <taxon>Bacteria</taxon>
        <taxon>Pseudomonadati</taxon>
        <taxon>Pseudomonadota</taxon>
        <taxon>Betaproteobacteria</taxon>
        <taxon>Burkholderiales</taxon>
        <taxon>Oxalobacteraceae</taxon>
        <taxon>Oxalobacter</taxon>
    </lineage>
</organism>
<proteinExistence type="predicted"/>
<evidence type="ECO:0000313" key="2">
    <source>
        <dbReference type="EMBL" id="WAW10342.1"/>
    </source>
</evidence>
<sequence>MPEEHVFHVDNSEAQPSTPQPEDRIVEKVIVLDAAARSSAADRAVPASFRTEEEMRRLRSLLLQDEIDKIRDLEHRLNDHTTKAHEVSDVIAEAVVMRSGKDAMLNKAFEPIVETSLKESLRKNPNDFINVFFPLIGSTIRRSISESFNSMLGSLSKSMELSLSLKGVQWRLEGWRTGKSFSEIVMLHTLVYRVDQVFLIHSETGLVLSHVVNEGVTSRDADMVSGMLTAIQDFARDCFNSEGDNSSLNSLKMDEYTIYLVQSPLAYLACVVRGTPPVDFLDRLNENLELSLAECTDFFADFKGDAAPFQVAKKYLNDCLSQKFVDDDKPVPVWAKWSSIGVACLFVLLLFAKWYHSYRMDNGVEILRKEPGLLVVDVKDNWGFSPWKVVCLQDELARPMEQILGENGYDPDDIDIHSIPFVSHEPEVIRMRVAKKILPPEGVEVGYKDGVLFLSGTADMNWILQARQTALATPGVLSVDTSELHDPRVAELTGLINAIETATVRFPIGSDTPIAGDQRAFNKVISDLVALDRLVKQMGLSVNLTIYGQADATGSDRRNYEISQARARSIASKLYAQQASISIVLYGIGADLSHGDGEKRTGGENLDKRKIDLKVRLVRMADADQLPVIKK</sequence>
<evidence type="ECO:0008006" key="4">
    <source>
        <dbReference type="Google" id="ProtNLM"/>
    </source>
</evidence>
<accession>A0A9E9LZD1</accession>
<dbReference type="SUPFAM" id="SSF103088">
    <property type="entry name" value="OmpA-like"/>
    <property type="match status" value="1"/>
</dbReference>
<dbReference type="Gene3D" id="3.30.1330.60">
    <property type="entry name" value="OmpA-like domain"/>
    <property type="match status" value="1"/>
</dbReference>
<feature type="compositionally biased region" description="Basic and acidic residues" evidence="1">
    <location>
        <begin position="1"/>
        <end position="11"/>
    </location>
</feature>
<dbReference type="KEGG" id="ovb:NB640_01360"/>
<keyword evidence="3" id="KW-1185">Reference proteome</keyword>
<dbReference type="RefSeq" id="WP_269309352.1">
    <property type="nucleotide sequence ID" value="NZ_CP098242.1"/>
</dbReference>
<gene>
    <name evidence="2" type="ORF">NB640_01360</name>
</gene>